<dbReference type="GO" id="GO:0008270">
    <property type="term" value="F:zinc ion binding"/>
    <property type="evidence" value="ECO:0007669"/>
    <property type="project" value="InterPro"/>
</dbReference>
<evidence type="ECO:0000256" key="1">
    <source>
        <dbReference type="PIRSR" id="PIRSR038896-50"/>
    </source>
</evidence>
<organism evidence="3 4">
    <name type="scientific">Cercophora scortea</name>
    <dbReference type="NCBI Taxonomy" id="314031"/>
    <lineage>
        <taxon>Eukaryota</taxon>
        <taxon>Fungi</taxon>
        <taxon>Dikarya</taxon>
        <taxon>Ascomycota</taxon>
        <taxon>Pezizomycotina</taxon>
        <taxon>Sordariomycetes</taxon>
        <taxon>Sordariomycetidae</taxon>
        <taxon>Sordariales</taxon>
        <taxon>Lasiosphaeriaceae</taxon>
        <taxon>Cercophora</taxon>
    </lineage>
</organism>
<evidence type="ECO:0000259" key="2">
    <source>
        <dbReference type="Pfam" id="PF12706"/>
    </source>
</evidence>
<gene>
    <name evidence="3" type="ORF">B0T19DRAFT_476786</name>
</gene>
<dbReference type="PANTHER" id="PTHR15032">
    <property type="entry name" value="N-ACYL-PHOSPHATIDYLETHANOLAMINE-HYDROLYZING PHOSPHOLIPASE D"/>
    <property type="match status" value="1"/>
</dbReference>
<dbReference type="GO" id="GO:0070290">
    <property type="term" value="F:N-acylphosphatidylethanolamine-specific phospholipase D activity"/>
    <property type="evidence" value="ECO:0007669"/>
    <property type="project" value="InterPro"/>
</dbReference>
<dbReference type="InterPro" id="IPR024884">
    <property type="entry name" value="NAPE-PLD"/>
</dbReference>
<dbReference type="InterPro" id="IPR036866">
    <property type="entry name" value="RibonucZ/Hydroxyglut_hydro"/>
</dbReference>
<sequence>MSSLASRLYRGLRLRNCRPLSSSASIPALRASASLSIPTATAAAAAAALVSMAAYTTTVTKPPATATSVPDGVDLTAHHVKSCHGDTVRFKNPYPSSGHERAVYEVFPMIIWGSLTGSMPVPSTKDVKIPLVQPTFPSTRGGTGGALRATWLGHACYHVEFPSGLRVLFDPVFEDRCGPLHMVGPKRFSPVPLAPADLPPVDAVVISHSHYDHLSHASVVDIAKRNPDTHFFVGLGLAKWFHSCGISNVTELDWWEDADLVLTKKPTTTTTTTTEDKSKSPLTITARLTCLPAQHASGRTARDKNTTLWASWAVSSGGKSVWFGGDTGYRTVPKLPAHIDDYSPEYDSLPKCPQFKQIGQLRGPFDLGLIPIGAYKPRWMWSSLHASPRDAVEIFKDTKCKRAMGIHWGTWVLTSEEVEEPPALLREALRECGIKETGVFDVCALGESREF</sequence>
<evidence type="ECO:0000313" key="4">
    <source>
        <dbReference type="Proteomes" id="UP001286456"/>
    </source>
</evidence>
<evidence type="ECO:0000313" key="3">
    <source>
        <dbReference type="EMBL" id="KAK3323741.1"/>
    </source>
</evidence>
<protein>
    <submittedName>
        <fullName evidence="3">Beta-lactamase superfamily domain-containing protein</fullName>
    </submittedName>
</protein>
<dbReference type="Pfam" id="PF12706">
    <property type="entry name" value="Lactamase_B_2"/>
    <property type="match status" value="1"/>
</dbReference>
<dbReference type="InterPro" id="IPR001279">
    <property type="entry name" value="Metallo-B-lactamas"/>
</dbReference>
<reference evidence="3" key="1">
    <citation type="journal article" date="2023" name="Mol. Phylogenet. Evol.">
        <title>Genome-scale phylogeny and comparative genomics of the fungal order Sordariales.</title>
        <authorList>
            <person name="Hensen N."/>
            <person name="Bonometti L."/>
            <person name="Westerberg I."/>
            <person name="Brannstrom I.O."/>
            <person name="Guillou S."/>
            <person name="Cros-Aarteil S."/>
            <person name="Calhoun S."/>
            <person name="Haridas S."/>
            <person name="Kuo A."/>
            <person name="Mondo S."/>
            <person name="Pangilinan J."/>
            <person name="Riley R."/>
            <person name="LaButti K."/>
            <person name="Andreopoulos B."/>
            <person name="Lipzen A."/>
            <person name="Chen C."/>
            <person name="Yan M."/>
            <person name="Daum C."/>
            <person name="Ng V."/>
            <person name="Clum A."/>
            <person name="Steindorff A."/>
            <person name="Ohm R.A."/>
            <person name="Martin F."/>
            <person name="Silar P."/>
            <person name="Natvig D.O."/>
            <person name="Lalanne C."/>
            <person name="Gautier V."/>
            <person name="Ament-Velasquez S.L."/>
            <person name="Kruys A."/>
            <person name="Hutchinson M.I."/>
            <person name="Powell A.J."/>
            <person name="Barry K."/>
            <person name="Miller A.N."/>
            <person name="Grigoriev I.V."/>
            <person name="Debuchy R."/>
            <person name="Gladieux P."/>
            <person name="Hiltunen Thoren M."/>
            <person name="Johannesson H."/>
        </authorList>
    </citation>
    <scope>NUCLEOTIDE SEQUENCE</scope>
    <source>
        <strain evidence="3">SMH4131-1</strain>
    </source>
</reference>
<dbReference type="AlphaFoldDB" id="A0AAE0IET3"/>
<feature type="domain" description="Metallo-beta-lactamase" evidence="2">
    <location>
        <begin position="166"/>
        <end position="408"/>
    </location>
</feature>
<proteinExistence type="predicted"/>
<dbReference type="GO" id="GO:0070292">
    <property type="term" value="P:N-acylphosphatidylethanolamine metabolic process"/>
    <property type="evidence" value="ECO:0007669"/>
    <property type="project" value="TreeGrafter"/>
</dbReference>
<dbReference type="GO" id="GO:0005737">
    <property type="term" value="C:cytoplasm"/>
    <property type="evidence" value="ECO:0007669"/>
    <property type="project" value="TreeGrafter"/>
</dbReference>
<dbReference type="Proteomes" id="UP001286456">
    <property type="component" value="Unassembled WGS sequence"/>
</dbReference>
<dbReference type="GO" id="GO:0070291">
    <property type="term" value="P:N-acylethanolamine metabolic process"/>
    <property type="evidence" value="ECO:0007669"/>
    <property type="project" value="TreeGrafter"/>
</dbReference>
<comment type="caution">
    <text evidence="3">The sequence shown here is derived from an EMBL/GenBank/DDBJ whole genome shotgun (WGS) entry which is preliminary data.</text>
</comment>
<dbReference type="EMBL" id="JAUEPO010000004">
    <property type="protein sequence ID" value="KAK3323741.1"/>
    <property type="molecule type" value="Genomic_DNA"/>
</dbReference>
<dbReference type="Gene3D" id="3.60.15.10">
    <property type="entry name" value="Ribonuclease Z/Hydroxyacylglutathione hydrolase-like"/>
    <property type="match status" value="1"/>
</dbReference>
<name>A0AAE0IET3_9PEZI</name>
<dbReference type="FunFam" id="3.60.15.10:FF:000048">
    <property type="entry name" value="Zn-dependent hydrolase/oxidoreductase family protein, putative"/>
    <property type="match status" value="1"/>
</dbReference>
<dbReference type="SUPFAM" id="SSF56281">
    <property type="entry name" value="Metallo-hydrolase/oxidoreductase"/>
    <property type="match status" value="1"/>
</dbReference>
<accession>A0AAE0IET3</accession>
<reference evidence="3" key="2">
    <citation type="submission" date="2023-06" db="EMBL/GenBank/DDBJ databases">
        <authorList>
            <consortium name="Lawrence Berkeley National Laboratory"/>
            <person name="Haridas S."/>
            <person name="Hensen N."/>
            <person name="Bonometti L."/>
            <person name="Westerberg I."/>
            <person name="Brannstrom I.O."/>
            <person name="Guillou S."/>
            <person name="Cros-Aarteil S."/>
            <person name="Calhoun S."/>
            <person name="Kuo A."/>
            <person name="Mondo S."/>
            <person name="Pangilinan J."/>
            <person name="Riley R."/>
            <person name="Labutti K."/>
            <person name="Andreopoulos B."/>
            <person name="Lipzen A."/>
            <person name="Chen C."/>
            <person name="Yanf M."/>
            <person name="Daum C."/>
            <person name="Ng V."/>
            <person name="Clum A."/>
            <person name="Steindorff A."/>
            <person name="Ohm R."/>
            <person name="Martin F."/>
            <person name="Silar P."/>
            <person name="Natvig D."/>
            <person name="Lalanne C."/>
            <person name="Gautier V."/>
            <person name="Ament-Velasquez S.L."/>
            <person name="Kruys A."/>
            <person name="Hutchinson M.I."/>
            <person name="Powell A.J."/>
            <person name="Barry K."/>
            <person name="Miller A.N."/>
            <person name="Grigoriev I.V."/>
            <person name="Debuchy R."/>
            <person name="Gladieux P."/>
            <person name="Thoren M.H."/>
            <person name="Johannesson H."/>
        </authorList>
    </citation>
    <scope>NUCLEOTIDE SEQUENCE</scope>
    <source>
        <strain evidence="3">SMH4131-1</strain>
    </source>
</reference>
<dbReference type="PANTHER" id="PTHR15032:SF4">
    <property type="entry name" value="N-ACYL-PHOSPHATIDYLETHANOLAMINE-HYDROLYZING PHOSPHOLIPASE D"/>
    <property type="match status" value="1"/>
</dbReference>
<feature type="binding site" evidence="1">
    <location>
        <position position="385"/>
    </location>
    <ligand>
        <name>an N-acyl-1,2-diacyl-sn-glycero-3-phosphoethanolamine</name>
        <dbReference type="ChEBI" id="CHEBI:62537"/>
    </ligand>
</feature>
<dbReference type="PIRSF" id="PIRSF038896">
    <property type="entry name" value="NAPE-PLD"/>
    <property type="match status" value="1"/>
</dbReference>
<feature type="binding site" evidence="1">
    <location>
        <position position="211"/>
    </location>
    <ligand>
        <name>an N-acyl-1,2-diacyl-sn-glycero-3-phosphoethanolamine</name>
        <dbReference type="ChEBI" id="CHEBI:62537"/>
    </ligand>
</feature>
<keyword evidence="4" id="KW-1185">Reference proteome</keyword>